<gene>
    <name evidence="1" type="ORF">L3Q82_000509</name>
</gene>
<proteinExistence type="predicted"/>
<sequence>MLAALVEELKKTGLQAAPADHCYAGPEDVACDFCTGRKLKALKSCLKRSSDVKQQLRSQQETEVSRVKELQEKLEQEITELKRKDADLKQLSQTEDHNQFLHNYPSLSALSQSTDSSSIKIRPLRYFEEVTTAVSKTFFSTFCCRWEHLIYQLGGHQELILLNRTIWPAMDPADADTVRSALSSQGTKLQLHETQLNTIAAGVKQLTDRQAELQTAVAAQVNRLTAQLQLVVTRLEGLAPPTSATPASAQPSAPSAATSAPPSPCSSGPTGEILGRIRGPRSTGEPIPNPSDYPDISKVPPCYHDLKEVFNKAKATSLPPHREWDCAIDLLPGAPIPKARLYSISGPERKAMEEYIEASLRSGIIRPSSSPAGAGFFSVGKKDGSLRPCIDYSALNEIMVKNRYPLPLISSAFELLQQAKILYQTGPAERLSPGADSGGR</sequence>
<name>A0ACB8WEX7_9TELE</name>
<evidence type="ECO:0000313" key="2">
    <source>
        <dbReference type="Proteomes" id="UP000831701"/>
    </source>
</evidence>
<dbReference type="Proteomes" id="UP000831701">
    <property type="component" value="Chromosome 10"/>
</dbReference>
<keyword evidence="2" id="KW-1185">Reference proteome</keyword>
<dbReference type="EMBL" id="CM041540">
    <property type="protein sequence ID" value="KAI3366349.1"/>
    <property type="molecule type" value="Genomic_DNA"/>
</dbReference>
<organism evidence="1 2">
    <name type="scientific">Scortum barcoo</name>
    <name type="common">barcoo grunter</name>
    <dbReference type="NCBI Taxonomy" id="214431"/>
    <lineage>
        <taxon>Eukaryota</taxon>
        <taxon>Metazoa</taxon>
        <taxon>Chordata</taxon>
        <taxon>Craniata</taxon>
        <taxon>Vertebrata</taxon>
        <taxon>Euteleostomi</taxon>
        <taxon>Actinopterygii</taxon>
        <taxon>Neopterygii</taxon>
        <taxon>Teleostei</taxon>
        <taxon>Neoteleostei</taxon>
        <taxon>Acanthomorphata</taxon>
        <taxon>Eupercaria</taxon>
        <taxon>Centrarchiformes</taxon>
        <taxon>Terapontoidei</taxon>
        <taxon>Terapontidae</taxon>
        <taxon>Scortum</taxon>
    </lineage>
</organism>
<protein>
    <submittedName>
        <fullName evidence="1">Uncharacterized protein</fullName>
    </submittedName>
</protein>
<reference evidence="1" key="1">
    <citation type="submission" date="2022-04" db="EMBL/GenBank/DDBJ databases">
        <title>Jade perch genome.</title>
        <authorList>
            <person name="Chao B."/>
        </authorList>
    </citation>
    <scope>NUCLEOTIDE SEQUENCE</scope>
    <source>
        <strain evidence="1">CB-2022</strain>
    </source>
</reference>
<comment type="caution">
    <text evidence="1">The sequence shown here is derived from an EMBL/GenBank/DDBJ whole genome shotgun (WGS) entry which is preliminary data.</text>
</comment>
<evidence type="ECO:0000313" key="1">
    <source>
        <dbReference type="EMBL" id="KAI3366349.1"/>
    </source>
</evidence>
<accession>A0ACB8WEX7</accession>